<dbReference type="Gene3D" id="3.20.20.370">
    <property type="entry name" value="Glycoside hydrolase/deacetylase"/>
    <property type="match status" value="1"/>
</dbReference>
<dbReference type="InterPro" id="IPR011330">
    <property type="entry name" value="Glyco_hydro/deAcase_b/a-brl"/>
</dbReference>
<dbReference type="eggNOG" id="COG0726">
    <property type="taxonomic scope" value="Bacteria"/>
</dbReference>
<dbReference type="PATRIC" id="fig|768706.3.peg.5426"/>
<gene>
    <name evidence="1" type="ordered locus">Desor_5329</name>
</gene>
<dbReference type="AlphaFoldDB" id="G7WC89"/>
<dbReference type="OrthoDB" id="5573484at2"/>
<dbReference type="Proteomes" id="UP000006346">
    <property type="component" value="Chromosome"/>
</dbReference>
<dbReference type="KEGG" id="dor:Desor_5329"/>
<dbReference type="EMBL" id="CP003108">
    <property type="protein sequence ID" value="AET70707.1"/>
    <property type="molecule type" value="Genomic_DNA"/>
</dbReference>
<dbReference type="RefSeq" id="WP_014187509.1">
    <property type="nucleotide sequence ID" value="NC_016584.1"/>
</dbReference>
<name>G7WC89_DESOD</name>
<dbReference type="SUPFAM" id="SSF88713">
    <property type="entry name" value="Glycoside hydrolase/deacetylase"/>
    <property type="match status" value="1"/>
</dbReference>
<sequence length="564" mass="63952">MAEAQTVKGNTMSRQVGFYVSESLKPVYREIAGLLGVPFAVDGIGDTGGDNQIFAAFQAIVVDGISLTPLSSFFSNHAGQSQIKPLILVCGPVRGETSGLRLHNFSFKLGEEAGRLLMSGREYTEKQVYEPALDLMIEEIREVLRREVINYLELPPIPWGHSYAMILTHDIDILSLTEMPIARTFLGYFYRSSVLNWKRWRAGKVRTSEFYRTLWEMVRTWAAKAGLGSDVWKRALPELLKLEKRLGVRSSLYFMPFPKRPGILPEALQKDSDRVRTQVQTLAPAPANRASFYDVVNFKELLKGLEDDGWEAGVHGIDAWHDSRSAREEYLRVANLTEQAKIGVRMHWLYFQSPDSFQSLESGGFEYDSTFGFNEVVGFRAGTLQPYHPLNCRNLWELPLHIQDGALLGEEHLDLNRKEAFLRAKPILDWAKRLGGVVSLLWHNQSFTAPRFWGEVYERLIAQGNEDGAWIAIPRDVLSWFKERRQCEAALTIEGSHWQIRCRQVSQGQESPAEGKSKDIPPVRIRLYLDPKRIRRASVSYAAGDGYVDFPAQALIELDVEGEG</sequence>
<reference evidence="1 2" key="2">
    <citation type="journal article" date="2012" name="J. Bacteriol.">
        <title>Complete genome sequences of Desulfosporosinus orientis DSM765T, Desulfosporosinus youngiae DSM17734T, Desulfosporosinus meridiei DSM13257T, and Desulfosporosinus acidiphilus DSM22704T.</title>
        <authorList>
            <person name="Pester M."/>
            <person name="Brambilla E."/>
            <person name="Alazard D."/>
            <person name="Rattei T."/>
            <person name="Weinmaier T."/>
            <person name="Han J."/>
            <person name="Lucas S."/>
            <person name="Lapidus A."/>
            <person name="Cheng J.F."/>
            <person name="Goodwin L."/>
            <person name="Pitluck S."/>
            <person name="Peters L."/>
            <person name="Ovchinnikova G."/>
            <person name="Teshima H."/>
            <person name="Detter J.C."/>
            <person name="Han C.S."/>
            <person name="Tapia R."/>
            <person name="Land M.L."/>
            <person name="Hauser L."/>
            <person name="Kyrpides N.C."/>
            <person name="Ivanova N.N."/>
            <person name="Pagani I."/>
            <person name="Huntmann M."/>
            <person name="Wei C.L."/>
            <person name="Davenport K.W."/>
            <person name="Daligault H."/>
            <person name="Chain P.S."/>
            <person name="Chen A."/>
            <person name="Mavromatis K."/>
            <person name="Markowitz V."/>
            <person name="Szeto E."/>
            <person name="Mikhailova N."/>
            <person name="Pati A."/>
            <person name="Wagner M."/>
            <person name="Woyke T."/>
            <person name="Ollivier B."/>
            <person name="Klenk H.P."/>
            <person name="Spring S."/>
            <person name="Loy A."/>
        </authorList>
    </citation>
    <scope>NUCLEOTIDE SEQUENCE [LARGE SCALE GENOMIC DNA]</scope>
    <source>
        <strain evidence="2">ATCC 19365 / DSM 765 / NCIMB 8382 / VKM B-1628</strain>
    </source>
</reference>
<protein>
    <recommendedName>
        <fullName evidence="3">NodB homology domain-containing protein</fullName>
    </recommendedName>
</protein>
<reference evidence="2" key="1">
    <citation type="submission" date="2011-11" db="EMBL/GenBank/DDBJ databases">
        <title>Complete sequence of Desulfosporosinus orientis DSM 765.</title>
        <authorList>
            <person name="Lucas S."/>
            <person name="Han J."/>
            <person name="Lapidus A."/>
            <person name="Cheng J.-F."/>
            <person name="Goodwin L."/>
            <person name="Pitluck S."/>
            <person name="Peters L."/>
            <person name="Ovchinnikova G."/>
            <person name="Teshima H."/>
            <person name="Detter J.C."/>
            <person name="Han C."/>
            <person name="Tapia R."/>
            <person name="Land M."/>
            <person name="Hauser L."/>
            <person name="Kyrpides N."/>
            <person name="Ivanova N."/>
            <person name="Pagani I."/>
            <person name="Pester M."/>
            <person name="Spring S."/>
            <person name="Ollivier B."/>
            <person name="Rattei T."/>
            <person name="Klenk H.-P."/>
            <person name="Wagner M."/>
            <person name="Loy A."/>
            <person name="Woyke T."/>
        </authorList>
    </citation>
    <scope>NUCLEOTIDE SEQUENCE [LARGE SCALE GENOMIC DNA]</scope>
    <source>
        <strain evidence="2">ATCC 19365 / DSM 765 / NCIMB 8382 / VKM B-1628</strain>
    </source>
</reference>
<keyword evidence="2" id="KW-1185">Reference proteome</keyword>
<accession>G7WC89</accession>
<dbReference type="HOGENOM" id="CLU_471540_0_0_9"/>
<evidence type="ECO:0008006" key="3">
    <source>
        <dbReference type="Google" id="ProtNLM"/>
    </source>
</evidence>
<evidence type="ECO:0000313" key="1">
    <source>
        <dbReference type="EMBL" id="AET70707.1"/>
    </source>
</evidence>
<dbReference type="GO" id="GO:0005975">
    <property type="term" value="P:carbohydrate metabolic process"/>
    <property type="evidence" value="ECO:0007669"/>
    <property type="project" value="InterPro"/>
</dbReference>
<proteinExistence type="predicted"/>
<dbReference type="STRING" id="768706.Desor_5329"/>
<evidence type="ECO:0000313" key="2">
    <source>
        <dbReference type="Proteomes" id="UP000006346"/>
    </source>
</evidence>
<organism evidence="1 2">
    <name type="scientific">Desulfosporosinus orientis (strain ATCC 19365 / DSM 765 / NCIMB 8382 / VKM B-1628 / Singapore I)</name>
    <name type="common">Desulfotomaculum orientis</name>
    <dbReference type="NCBI Taxonomy" id="768706"/>
    <lineage>
        <taxon>Bacteria</taxon>
        <taxon>Bacillati</taxon>
        <taxon>Bacillota</taxon>
        <taxon>Clostridia</taxon>
        <taxon>Eubacteriales</taxon>
        <taxon>Desulfitobacteriaceae</taxon>
        <taxon>Desulfosporosinus</taxon>
    </lineage>
</organism>